<evidence type="ECO:0000313" key="1">
    <source>
        <dbReference type="EMBL" id="XCC61247.1"/>
    </source>
</evidence>
<reference evidence="1" key="1">
    <citation type="submission" date="2023-02" db="EMBL/GenBank/DDBJ databases">
        <title>Gut commensal Christensenella minuta modulates host metabolism via a new class of secondary bile acids.</title>
        <authorList>
            <person name="Liu C."/>
        </authorList>
    </citation>
    <scope>NUCLEOTIDE SEQUENCE</scope>
    <source>
        <strain evidence="1">CA70</strain>
    </source>
</reference>
<name>A0AAU8A5G6_9FIRM</name>
<dbReference type="AlphaFoldDB" id="A0AAU8A5G6"/>
<proteinExistence type="predicted"/>
<sequence length="99" mass="11460">MERNVRLERWLTKEARRLVDGCRVLAFDGVTQCYTPDATGKYGGLWIRDFYFLAEAVEFFQKDGIYEAVNDVPKYRGAKDYVISAALVLAALRQSMKWK</sequence>
<organism evidence="1">
    <name type="scientific">Christensenella massiliensis</name>
    <dbReference type="NCBI Taxonomy" id="1805714"/>
    <lineage>
        <taxon>Bacteria</taxon>
        <taxon>Bacillati</taxon>
        <taxon>Bacillota</taxon>
        <taxon>Clostridia</taxon>
        <taxon>Christensenellales</taxon>
        <taxon>Christensenellaceae</taxon>
        <taxon>Christensenella</taxon>
    </lineage>
</organism>
<dbReference type="EMBL" id="CP117826">
    <property type="protein sequence ID" value="XCC61247.1"/>
    <property type="molecule type" value="Genomic_DNA"/>
</dbReference>
<accession>A0AAU8A5G6</accession>
<gene>
    <name evidence="1" type="ORF">PUP29_06805</name>
</gene>
<protein>
    <submittedName>
        <fullName evidence="1">Uncharacterized protein</fullName>
    </submittedName>
</protein>
<dbReference type="RefSeq" id="WP_079546604.1">
    <property type="nucleotide sequence ID" value="NZ_CP117826.1"/>
</dbReference>